<feature type="transmembrane region" description="Helical" evidence="8">
    <location>
        <begin position="293"/>
        <end position="309"/>
    </location>
</feature>
<keyword evidence="9" id="KW-0732">Signal</keyword>
<gene>
    <name evidence="10" type="ORF">HZA61_16090</name>
</gene>
<evidence type="ECO:0000256" key="8">
    <source>
        <dbReference type="SAM" id="Phobius"/>
    </source>
</evidence>
<feature type="transmembrane region" description="Helical" evidence="8">
    <location>
        <begin position="261"/>
        <end position="281"/>
    </location>
</feature>
<accession>A0A933SF70</accession>
<feature type="transmembrane region" description="Helical" evidence="8">
    <location>
        <begin position="192"/>
        <end position="211"/>
    </location>
</feature>
<feature type="transmembrane region" description="Helical" evidence="8">
    <location>
        <begin position="344"/>
        <end position="363"/>
    </location>
</feature>
<dbReference type="Proteomes" id="UP000696931">
    <property type="component" value="Unassembled WGS sequence"/>
</dbReference>
<feature type="transmembrane region" description="Helical" evidence="8">
    <location>
        <begin position="65"/>
        <end position="82"/>
    </location>
</feature>
<keyword evidence="5 8" id="KW-1133">Transmembrane helix</keyword>
<evidence type="ECO:0000256" key="4">
    <source>
        <dbReference type="ARBA" id="ARBA00022692"/>
    </source>
</evidence>
<evidence type="ECO:0000256" key="7">
    <source>
        <dbReference type="ARBA" id="ARBA00024033"/>
    </source>
</evidence>
<feature type="chain" id="PRO_5036842050" evidence="9">
    <location>
        <begin position="25"/>
        <end position="401"/>
    </location>
</feature>
<dbReference type="InterPro" id="IPR018584">
    <property type="entry name" value="GT87"/>
</dbReference>
<dbReference type="GO" id="GO:0016758">
    <property type="term" value="F:hexosyltransferase activity"/>
    <property type="evidence" value="ECO:0007669"/>
    <property type="project" value="InterPro"/>
</dbReference>
<dbReference type="AlphaFoldDB" id="A0A933SF70"/>
<evidence type="ECO:0000256" key="1">
    <source>
        <dbReference type="ARBA" id="ARBA00004651"/>
    </source>
</evidence>
<keyword evidence="3" id="KW-0808">Transferase</keyword>
<evidence type="ECO:0000256" key="5">
    <source>
        <dbReference type="ARBA" id="ARBA00022989"/>
    </source>
</evidence>
<keyword evidence="2" id="KW-1003">Cell membrane</keyword>
<feature type="transmembrane region" description="Helical" evidence="8">
    <location>
        <begin position="369"/>
        <end position="392"/>
    </location>
</feature>
<feature type="signal peptide" evidence="9">
    <location>
        <begin position="1"/>
        <end position="24"/>
    </location>
</feature>
<evidence type="ECO:0000256" key="2">
    <source>
        <dbReference type="ARBA" id="ARBA00022475"/>
    </source>
</evidence>
<feature type="transmembrane region" description="Helical" evidence="8">
    <location>
        <begin position="89"/>
        <end position="106"/>
    </location>
</feature>
<keyword evidence="4 8" id="KW-0812">Transmembrane</keyword>
<comment type="similarity">
    <text evidence="7">Belongs to the glycosyltransferase 87 family.</text>
</comment>
<feature type="transmembrane region" description="Helical" evidence="8">
    <location>
        <begin position="160"/>
        <end position="185"/>
    </location>
</feature>
<sequence>MKSARAFLLLALAAAGLVWFHRQAWPTLDAFALALDHDRSFQQDFLTHYWPTGHQILTDPRPVAGYYYTAFFALLLAPLGALPIEQAAPLWTLLQLATLAAFVAVVRALLRLGPAATCAFALLLAASHPVLHNLRWGQVSVLMAVASAASVLALRERRSVAAGVLLAFAAAIKVYPALFALLFVFRRDGRALVAFVLGTLAMGVALPVALLGPEQWWAFEVASREGIVRAQWAGGDVNSQYFANVALRLGSLFFHHVGGRALGRFFAAAGVAAAIGCGVLAWRLSRRPQADRLALPLVALYAALAFVVRTSWPHYFAWLPLAQAALLAGCFAPGPGPAGPRRALAVLPLASFALSSVFGFRWFPDWNAYSSYGAPFVAQLPLLLALIAILALEPGKEGVSS</sequence>
<evidence type="ECO:0000256" key="3">
    <source>
        <dbReference type="ARBA" id="ARBA00022679"/>
    </source>
</evidence>
<comment type="subcellular location">
    <subcellularLocation>
        <location evidence="1">Cell membrane</location>
        <topology evidence="1">Multi-pass membrane protein</topology>
    </subcellularLocation>
</comment>
<name>A0A933SF70_UNCEI</name>
<proteinExistence type="inferred from homology"/>
<reference evidence="10" key="1">
    <citation type="submission" date="2020-07" db="EMBL/GenBank/DDBJ databases">
        <title>Huge and variable diversity of episymbiotic CPR bacteria and DPANN archaea in groundwater ecosystems.</title>
        <authorList>
            <person name="He C.Y."/>
            <person name="Keren R."/>
            <person name="Whittaker M."/>
            <person name="Farag I.F."/>
            <person name="Doudna J."/>
            <person name="Cate J.H.D."/>
            <person name="Banfield J.F."/>
        </authorList>
    </citation>
    <scope>NUCLEOTIDE SEQUENCE</scope>
    <source>
        <strain evidence="10">NC_groundwater_1813_Pr3_B-0.1um_71_17</strain>
    </source>
</reference>
<protein>
    <submittedName>
        <fullName evidence="10">DUF2029 domain-containing protein</fullName>
    </submittedName>
</protein>
<dbReference type="GO" id="GO:0005886">
    <property type="term" value="C:plasma membrane"/>
    <property type="evidence" value="ECO:0007669"/>
    <property type="project" value="UniProtKB-SubCell"/>
</dbReference>
<organism evidence="10 11">
    <name type="scientific">Eiseniibacteriota bacterium</name>
    <dbReference type="NCBI Taxonomy" id="2212470"/>
    <lineage>
        <taxon>Bacteria</taxon>
        <taxon>Candidatus Eiseniibacteriota</taxon>
    </lineage>
</organism>
<feature type="transmembrane region" description="Helical" evidence="8">
    <location>
        <begin position="136"/>
        <end position="154"/>
    </location>
</feature>
<evidence type="ECO:0000256" key="6">
    <source>
        <dbReference type="ARBA" id="ARBA00023136"/>
    </source>
</evidence>
<evidence type="ECO:0000313" key="11">
    <source>
        <dbReference type="Proteomes" id="UP000696931"/>
    </source>
</evidence>
<dbReference type="EMBL" id="JACRIW010000115">
    <property type="protein sequence ID" value="MBI5171007.1"/>
    <property type="molecule type" value="Genomic_DNA"/>
</dbReference>
<evidence type="ECO:0000313" key="10">
    <source>
        <dbReference type="EMBL" id="MBI5171007.1"/>
    </source>
</evidence>
<comment type="caution">
    <text evidence="10">The sequence shown here is derived from an EMBL/GenBank/DDBJ whole genome shotgun (WGS) entry which is preliminary data.</text>
</comment>
<dbReference type="Pfam" id="PF09594">
    <property type="entry name" value="GT87"/>
    <property type="match status" value="1"/>
</dbReference>
<evidence type="ECO:0000256" key="9">
    <source>
        <dbReference type="SAM" id="SignalP"/>
    </source>
</evidence>
<keyword evidence="6 8" id="KW-0472">Membrane</keyword>